<gene>
    <name evidence="8" type="ORF">BU26DRAFT_601893</name>
</gene>
<feature type="compositionally biased region" description="Basic and acidic residues" evidence="6">
    <location>
        <begin position="34"/>
        <end position="51"/>
    </location>
</feature>
<feature type="compositionally biased region" description="Polar residues" evidence="6">
    <location>
        <begin position="7"/>
        <end position="33"/>
    </location>
</feature>
<evidence type="ECO:0000256" key="4">
    <source>
        <dbReference type="ARBA" id="ARBA00022989"/>
    </source>
</evidence>
<dbReference type="Proteomes" id="UP000800094">
    <property type="component" value="Unassembled WGS sequence"/>
</dbReference>
<evidence type="ECO:0000256" key="3">
    <source>
        <dbReference type="ARBA" id="ARBA00022692"/>
    </source>
</evidence>
<dbReference type="Pfam" id="PF01988">
    <property type="entry name" value="VIT1"/>
    <property type="match status" value="1"/>
</dbReference>
<dbReference type="OrthoDB" id="73465at2759"/>
<feature type="transmembrane region" description="Helical" evidence="7">
    <location>
        <begin position="216"/>
        <end position="234"/>
    </location>
</feature>
<reference evidence="8" key="1">
    <citation type="journal article" date="2020" name="Stud. Mycol.">
        <title>101 Dothideomycetes genomes: a test case for predicting lifestyles and emergence of pathogens.</title>
        <authorList>
            <person name="Haridas S."/>
            <person name="Albert R."/>
            <person name="Binder M."/>
            <person name="Bloem J."/>
            <person name="Labutti K."/>
            <person name="Salamov A."/>
            <person name="Andreopoulos B."/>
            <person name="Baker S."/>
            <person name="Barry K."/>
            <person name="Bills G."/>
            <person name="Bluhm B."/>
            <person name="Cannon C."/>
            <person name="Castanera R."/>
            <person name="Culley D."/>
            <person name="Daum C."/>
            <person name="Ezra D."/>
            <person name="Gonzalez J."/>
            <person name="Henrissat B."/>
            <person name="Kuo A."/>
            <person name="Liang C."/>
            <person name="Lipzen A."/>
            <person name="Lutzoni F."/>
            <person name="Magnuson J."/>
            <person name="Mondo S."/>
            <person name="Nolan M."/>
            <person name="Ohm R."/>
            <person name="Pangilinan J."/>
            <person name="Park H.-J."/>
            <person name="Ramirez L."/>
            <person name="Alfaro M."/>
            <person name="Sun H."/>
            <person name="Tritt A."/>
            <person name="Yoshinaga Y."/>
            <person name="Zwiers L.-H."/>
            <person name="Turgeon B."/>
            <person name="Goodwin S."/>
            <person name="Spatafora J."/>
            <person name="Crous P."/>
            <person name="Grigoriev I."/>
        </authorList>
    </citation>
    <scope>NUCLEOTIDE SEQUENCE</scope>
    <source>
        <strain evidence="8">CBS 122368</strain>
    </source>
</reference>
<dbReference type="GeneID" id="54588631"/>
<evidence type="ECO:0000256" key="7">
    <source>
        <dbReference type="SAM" id="Phobius"/>
    </source>
</evidence>
<dbReference type="PANTHER" id="PTHR31851">
    <property type="entry name" value="FE(2+)/MN(2+) TRANSPORTER PCL1"/>
    <property type="match status" value="1"/>
</dbReference>
<feature type="region of interest" description="Disordered" evidence="6">
    <location>
        <begin position="1"/>
        <end position="51"/>
    </location>
</feature>
<dbReference type="InterPro" id="IPR008217">
    <property type="entry name" value="Ccc1_fam"/>
</dbReference>
<comment type="similarity">
    <text evidence="2">Belongs to the CCC1 family.</text>
</comment>
<dbReference type="GO" id="GO:0012505">
    <property type="term" value="C:endomembrane system"/>
    <property type="evidence" value="ECO:0007669"/>
    <property type="project" value="UniProtKB-SubCell"/>
</dbReference>
<proteinExistence type="inferred from homology"/>
<keyword evidence="5 7" id="KW-0472">Membrane</keyword>
<evidence type="ECO:0000256" key="2">
    <source>
        <dbReference type="ARBA" id="ARBA00007049"/>
    </source>
</evidence>
<dbReference type="AlphaFoldDB" id="A0A6A6ITX4"/>
<sequence length="284" mass="30408">MEKASDSLGSAPTPIRSTQSATTASMEPKTNGSRRSDATFDSRPHTEEHTHNAAYVRDAIIGFADGLTVPFALTAGLSSIGSSRLVIIGGLAELFAGSISMGLGAYLAALTDANHYLAEEMRERREVQDCPATEEEEIYEIFDEFGMERHAVRPLVEGLKADKDAWVHFMMKFELGLERPRTSRSYLSALVMGLSYFVGGLVPMVPYFAIKNVTHALFVSIGITVVMLLAFGAVKAIMTGIDRKGAMWSALQTLAVGVVAAGASYGIVRGIESLHPVGVESGSS</sequence>
<protein>
    <submittedName>
        <fullName evidence="8">DUF125-domain-containing protein</fullName>
    </submittedName>
</protein>
<dbReference type="CDD" id="cd02435">
    <property type="entry name" value="CCC1"/>
    <property type="match status" value="1"/>
</dbReference>
<keyword evidence="4 7" id="KW-1133">Transmembrane helix</keyword>
<evidence type="ECO:0000313" key="9">
    <source>
        <dbReference type="Proteomes" id="UP000800094"/>
    </source>
</evidence>
<dbReference type="EMBL" id="ML987191">
    <property type="protein sequence ID" value="KAF2253856.1"/>
    <property type="molecule type" value="Genomic_DNA"/>
</dbReference>
<keyword evidence="3 7" id="KW-0812">Transmembrane</keyword>
<dbReference type="GO" id="GO:0005384">
    <property type="term" value="F:manganese ion transmembrane transporter activity"/>
    <property type="evidence" value="ECO:0007669"/>
    <property type="project" value="InterPro"/>
</dbReference>
<dbReference type="RefSeq" id="XP_033688860.1">
    <property type="nucleotide sequence ID" value="XM_033835301.1"/>
</dbReference>
<evidence type="ECO:0000256" key="1">
    <source>
        <dbReference type="ARBA" id="ARBA00004127"/>
    </source>
</evidence>
<accession>A0A6A6ITX4</accession>
<evidence type="ECO:0000256" key="5">
    <source>
        <dbReference type="ARBA" id="ARBA00023136"/>
    </source>
</evidence>
<dbReference type="GO" id="GO:0030026">
    <property type="term" value="P:intracellular manganese ion homeostasis"/>
    <property type="evidence" value="ECO:0007669"/>
    <property type="project" value="InterPro"/>
</dbReference>
<feature type="transmembrane region" description="Helical" evidence="7">
    <location>
        <begin position="246"/>
        <end position="268"/>
    </location>
</feature>
<comment type="subcellular location">
    <subcellularLocation>
        <location evidence="1">Endomembrane system</location>
        <topology evidence="1">Multi-pass membrane protein</topology>
    </subcellularLocation>
</comment>
<organism evidence="8 9">
    <name type="scientific">Trematosphaeria pertusa</name>
    <dbReference type="NCBI Taxonomy" id="390896"/>
    <lineage>
        <taxon>Eukaryota</taxon>
        <taxon>Fungi</taxon>
        <taxon>Dikarya</taxon>
        <taxon>Ascomycota</taxon>
        <taxon>Pezizomycotina</taxon>
        <taxon>Dothideomycetes</taxon>
        <taxon>Pleosporomycetidae</taxon>
        <taxon>Pleosporales</taxon>
        <taxon>Massarineae</taxon>
        <taxon>Trematosphaeriaceae</taxon>
        <taxon>Trematosphaeria</taxon>
    </lineage>
</organism>
<feature type="transmembrane region" description="Helical" evidence="7">
    <location>
        <begin position="186"/>
        <end position="210"/>
    </location>
</feature>
<keyword evidence="9" id="KW-1185">Reference proteome</keyword>
<evidence type="ECO:0000256" key="6">
    <source>
        <dbReference type="SAM" id="MobiDB-lite"/>
    </source>
</evidence>
<name>A0A6A6ITX4_9PLEO</name>
<evidence type="ECO:0000313" key="8">
    <source>
        <dbReference type="EMBL" id="KAF2253856.1"/>
    </source>
</evidence>